<keyword evidence="12 13" id="KW-0464">Manganese</keyword>
<evidence type="ECO:0000256" key="9">
    <source>
        <dbReference type="ARBA" id="ARBA00023004"/>
    </source>
</evidence>
<feature type="domain" description="DUF83" evidence="14">
    <location>
        <begin position="12"/>
        <end position="199"/>
    </location>
</feature>
<organism evidence="15 16">
    <name type="scientific">Candidatus Allocopromorpha excrementigallinarum</name>
    <dbReference type="NCBI Taxonomy" id="2840742"/>
    <lineage>
        <taxon>Bacteria</taxon>
        <taxon>Bacillati</taxon>
        <taxon>Bacillota</taxon>
        <taxon>Clostridia</taxon>
        <taxon>Eubacteriales</taxon>
        <taxon>Eubacteriaceae</taxon>
        <taxon>Eubacteriaceae incertae sedis</taxon>
        <taxon>Candidatus Allocopromorpha</taxon>
    </lineage>
</organism>
<comment type="caution">
    <text evidence="15">The sequence shown here is derived from an EMBL/GenBank/DDBJ whole genome shotgun (WGS) entry which is preliminary data.</text>
</comment>
<sequence>MEYREEDFLQLSGIQHFAFCPRQWALIHIEQQWADNLRTVEGNIIHERAHEGQLREKRGSVIISRGMSVFSRSLGISGICDVVEFHRSPQGTELFGEEGKYQVLPVEYKKGVPKEGYEDVLQLAAQAMCLEEMLACRIERGFLYYGETRRRLEVRIDEEIRRRTEECCRQMHRLYERGNTPKVKPSKRCNACSLKDICMPRLSRNKSVVKYIDDMIRGGGE</sequence>
<evidence type="ECO:0000256" key="11">
    <source>
        <dbReference type="ARBA" id="ARBA00023118"/>
    </source>
</evidence>
<dbReference type="EC" id="3.1.12.1" evidence="3 13"/>
<evidence type="ECO:0000256" key="6">
    <source>
        <dbReference type="ARBA" id="ARBA00022723"/>
    </source>
</evidence>
<keyword evidence="8 13" id="KW-0269">Exonuclease</keyword>
<reference evidence="15" key="1">
    <citation type="submission" date="2020-10" db="EMBL/GenBank/DDBJ databases">
        <authorList>
            <person name="Gilroy R."/>
        </authorList>
    </citation>
    <scope>NUCLEOTIDE SEQUENCE</scope>
    <source>
        <strain evidence="15">ChiHcec3-6078</strain>
    </source>
</reference>
<accession>A0A9D1I0V4</accession>
<keyword evidence="6 13" id="KW-0479">Metal-binding</keyword>
<dbReference type="InterPro" id="IPR013343">
    <property type="entry name" value="CRISPR-assoc_prot_Cas4"/>
</dbReference>
<evidence type="ECO:0000256" key="5">
    <source>
        <dbReference type="ARBA" id="ARBA00022722"/>
    </source>
</evidence>
<proteinExistence type="inferred from homology"/>
<dbReference type="GO" id="GO:0046872">
    <property type="term" value="F:metal ion binding"/>
    <property type="evidence" value="ECO:0007669"/>
    <property type="project" value="UniProtKB-KW"/>
</dbReference>
<evidence type="ECO:0000256" key="8">
    <source>
        <dbReference type="ARBA" id="ARBA00022839"/>
    </source>
</evidence>
<evidence type="ECO:0000256" key="1">
    <source>
        <dbReference type="ARBA" id="ARBA00001966"/>
    </source>
</evidence>
<evidence type="ECO:0000256" key="7">
    <source>
        <dbReference type="ARBA" id="ARBA00022801"/>
    </source>
</evidence>
<evidence type="ECO:0000256" key="12">
    <source>
        <dbReference type="ARBA" id="ARBA00023211"/>
    </source>
</evidence>
<keyword evidence="5 13" id="KW-0540">Nuclease</keyword>
<gene>
    <name evidence="15" type="primary">cas4</name>
    <name evidence="15" type="ORF">IAC50_07540</name>
</gene>
<evidence type="ECO:0000256" key="2">
    <source>
        <dbReference type="ARBA" id="ARBA00009189"/>
    </source>
</evidence>
<evidence type="ECO:0000313" key="15">
    <source>
        <dbReference type="EMBL" id="HIU26326.1"/>
    </source>
</evidence>
<dbReference type="EMBL" id="DVMP01000138">
    <property type="protein sequence ID" value="HIU26326.1"/>
    <property type="molecule type" value="Genomic_DNA"/>
</dbReference>
<evidence type="ECO:0000313" key="16">
    <source>
        <dbReference type="Proteomes" id="UP000824090"/>
    </source>
</evidence>
<dbReference type="GO" id="GO:0051536">
    <property type="term" value="F:iron-sulfur cluster binding"/>
    <property type="evidence" value="ECO:0007669"/>
    <property type="project" value="UniProtKB-KW"/>
</dbReference>
<dbReference type="GO" id="GO:0004527">
    <property type="term" value="F:exonuclease activity"/>
    <property type="evidence" value="ECO:0007669"/>
    <property type="project" value="UniProtKB-KW"/>
</dbReference>
<dbReference type="PANTHER" id="PTHR36531">
    <property type="entry name" value="CRISPR-ASSOCIATED EXONUCLEASE CAS4"/>
    <property type="match status" value="1"/>
</dbReference>
<comment type="cofactor">
    <cofactor evidence="13">
        <name>iron-sulfur cluster</name>
        <dbReference type="ChEBI" id="CHEBI:30408"/>
    </cofactor>
</comment>
<dbReference type="Proteomes" id="UP000824090">
    <property type="component" value="Unassembled WGS sequence"/>
</dbReference>
<evidence type="ECO:0000256" key="4">
    <source>
        <dbReference type="ARBA" id="ARBA00020049"/>
    </source>
</evidence>
<dbReference type="NCBIfam" id="TIGR00372">
    <property type="entry name" value="cas4"/>
    <property type="match status" value="1"/>
</dbReference>
<comment type="cofactor">
    <cofactor evidence="1">
        <name>[4Fe-4S] cluster</name>
        <dbReference type="ChEBI" id="CHEBI:49883"/>
    </cofactor>
</comment>
<reference evidence="15" key="2">
    <citation type="journal article" date="2021" name="PeerJ">
        <title>Extensive microbial diversity within the chicken gut microbiome revealed by metagenomics and culture.</title>
        <authorList>
            <person name="Gilroy R."/>
            <person name="Ravi A."/>
            <person name="Getino M."/>
            <person name="Pursley I."/>
            <person name="Horton D.L."/>
            <person name="Alikhan N.F."/>
            <person name="Baker D."/>
            <person name="Gharbi K."/>
            <person name="Hall N."/>
            <person name="Watson M."/>
            <person name="Adriaenssens E.M."/>
            <person name="Foster-Nyarko E."/>
            <person name="Jarju S."/>
            <person name="Secka A."/>
            <person name="Antonio M."/>
            <person name="Oren A."/>
            <person name="Chaudhuri R.R."/>
            <person name="La Ragione R."/>
            <person name="Hildebrand F."/>
            <person name="Pallen M.J."/>
        </authorList>
    </citation>
    <scope>NUCLEOTIDE SEQUENCE</scope>
    <source>
        <strain evidence="15">ChiHcec3-6078</strain>
    </source>
</reference>
<dbReference type="InterPro" id="IPR051827">
    <property type="entry name" value="Cas4_exonuclease"/>
</dbReference>
<comment type="cofactor">
    <cofactor evidence="13">
        <name>Mg(2+)</name>
        <dbReference type="ChEBI" id="CHEBI:18420"/>
    </cofactor>
    <cofactor evidence="13">
        <name>Mn(2+)</name>
        <dbReference type="ChEBI" id="CHEBI:29035"/>
    </cofactor>
    <text evidence="13">Mg(2+) or Mn(2+) required for ssDNA cleavage activity.</text>
</comment>
<evidence type="ECO:0000256" key="3">
    <source>
        <dbReference type="ARBA" id="ARBA00012768"/>
    </source>
</evidence>
<evidence type="ECO:0000256" key="13">
    <source>
        <dbReference type="RuleBase" id="RU365022"/>
    </source>
</evidence>
<keyword evidence="7 13" id="KW-0378">Hydrolase</keyword>
<keyword evidence="11 13" id="KW-0051">Antiviral defense</keyword>
<protein>
    <recommendedName>
        <fullName evidence="4 13">CRISPR-associated exonuclease Cas4</fullName>
        <ecNumber evidence="3 13">3.1.12.1</ecNumber>
    </recommendedName>
</protein>
<dbReference type="Gene3D" id="3.90.320.10">
    <property type="match status" value="1"/>
</dbReference>
<dbReference type="Pfam" id="PF01930">
    <property type="entry name" value="Cas_Cas4"/>
    <property type="match status" value="1"/>
</dbReference>
<keyword evidence="10 13" id="KW-0411">Iron-sulfur</keyword>
<evidence type="ECO:0000256" key="10">
    <source>
        <dbReference type="ARBA" id="ARBA00023014"/>
    </source>
</evidence>
<keyword evidence="9 13" id="KW-0408">Iron</keyword>
<dbReference type="InterPro" id="IPR011604">
    <property type="entry name" value="PDDEXK-like_dom_sf"/>
</dbReference>
<dbReference type="AlphaFoldDB" id="A0A9D1I0V4"/>
<dbReference type="GO" id="GO:0051607">
    <property type="term" value="P:defense response to virus"/>
    <property type="evidence" value="ECO:0007669"/>
    <property type="project" value="UniProtKB-KW"/>
</dbReference>
<name>A0A9D1I0V4_9FIRM</name>
<evidence type="ECO:0000259" key="14">
    <source>
        <dbReference type="Pfam" id="PF01930"/>
    </source>
</evidence>
<dbReference type="InterPro" id="IPR022765">
    <property type="entry name" value="Dna2/Cas4_DUF83"/>
</dbReference>
<comment type="function">
    <text evidence="13">CRISPR (clustered regularly interspaced short palindromic repeat) is an adaptive immune system that provides protection against mobile genetic elements (viruses, transposable elements and conjugative plasmids). CRISPR clusters contain sequences complementary to antecedent mobile elements and target invading nucleic acids. CRISPR clusters are transcribed and processed into CRISPR RNA (crRNA).</text>
</comment>
<comment type="similarity">
    <text evidence="2 13">Belongs to the CRISPR-associated exonuclease Cas4 family.</text>
</comment>
<dbReference type="PANTHER" id="PTHR36531:SF6">
    <property type="entry name" value="DNA REPLICATION ATP-DEPENDENT HELICASE_NUCLEASE DNA2"/>
    <property type="match status" value="1"/>
</dbReference>